<evidence type="ECO:0000256" key="5">
    <source>
        <dbReference type="ARBA" id="ARBA00023163"/>
    </source>
</evidence>
<reference evidence="8 9" key="1">
    <citation type="submission" date="2018-08" db="EMBL/GenBank/DDBJ databases">
        <authorList>
            <person name="Khan S.A."/>
            <person name="Jeon C.O."/>
            <person name="Chun B.H."/>
            <person name="Jeong S.E."/>
        </authorList>
    </citation>
    <scope>NUCLEOTIDE SEQUENCE [LARGE SCALE GENOMIC DNA]</scope>
    <source>
        <strain evidence="8 9">S-16</strain>
    </source>
</reference>
<dbReference type="Pfam" id="PF00392">
    <property type="entry name" value="GntR"/>
    <property type="match status" value="1"/>
</dbReference>
<keyword evidence="3" id="KW-0805">Transcription regulation</keyword>
<evidence type="ECO:0000256" key="6">
    <source>
        <dbReference type="SAM" id="MobiDB-lite"/>
    </source>
</evidence>
<dbReference type="Gene3D" id="3.40.640.10">
    <property type="entry name" value="Type I PLP-dependent aspartate aminotransferase-like (Major domain)"/>
    <property type="match status" value="1"/>
</dbReference>
<evidence type="ECO:0000313" key="8">
    <source>
        <dbReference type="EMBL" id="RQP23418.1"/>
    </source>
</evidence>
<keyword evidence="5" id="KW-0804">Transcription</keyword>
<evidence type="ECO:0000313" key="9">
    <source>
        <dbReference type="Proteomes" id="UP000267464"/>
    </source>
</evidence>
<keyword evidence="4" id="KW-0238">DNA-binding</keyword>
<dbReference type="GO" id="GO:0008483">
    <property type="term" value="F:transaminase activity"/>
    <property type="evidence" value="ECO:0007669"/>
    <property type="project" value="UniProtKB-KW"/>
</dbReference>
<organism evidence="8 9">
    <name type="scientific">Piscinibacter terrae</name>
    <dbReference type="NCBI Taxonomy" id="2496871"/>
    <lineage>
        <taxon>Bacteria</taxon>
        <taxon>Pseudomonadati</taxon>
        <taxon>Pseudomonadota</taxon>
        <taxon>Betaproteobacteria</taxon>
        <taxon>Burkholderiales</taxon>
        <taxon>Sphaerotilaceae</taxon>
        <taxon>Piscinibacter</taxon>
    </lineage>
</organism>
<accession>A0A3N7HMK8</accession>
<gene>
    <name evidence="8" type="ORF">DZC73_18570</name>
</gene>
<dbReference type="InterPro" id="IPR015421">
    <property type="entry name" value="PyrdxlP-dep_Trfase_major"/>
</dbReference>
<dbReference type="InterPro" id="IPR051446">
    <property type="entry name" value="HTH_trans_reg/aminotransferase"/>
</dbReference>
<dbReference type="InterPro" id="IPR036390">
    <property type="entry name" value="WH_DNA-bd_sf"/>
</dbReference>
<evidence type="ECO:0000256" key="4">
    <source>
        <dbReference type="ARBA" id="ARBA00023125"/>
    </source>
</evidence>
<dbReference type="CDD" id="cd00609">
    <property type="entry name" value="AAT_like"/>
    <property type="match status" value="1"/>
</dbReference>
<dbReference type="PANTHER" id="PTHR46577">
    <property type="entry name" value="HTH-TYPE TRANSCRIPTIONAL REGULATORY PROTEIN GABR"/>
    <property type="match status" value="1"/>
</dbReference>
<dbReference type="Proteomes" id="UP000267464">
    <property type="component" value="Unassembled WGS sequence"/>
</dbReference>
<keyword evidence="2" id="KW-0663">Pyridoxal phosphate</keyword>
<dbReference type="CDD" id="cd07377">
    <property type="entry name" value="WHTH_GntR"/>
    <property type="match status" value="1"/>
</dbReference>
<dbReference type="SUPFAM" id="SSF46785">
    <property type="entry name" value="Winged helix' DNA-binding domain"/>
    <property type="match status" value="1"/>
</dbReference>
<dbReference type="GO" id="GO:0003677">
    <property type="term" value="F:DNA binding"/>
    <property type="evidence" value="ECO:0007669"/>
    <property type="project" value="UniProtKB-KW"/>
</dbReference>
<dbReference type="GO" id="GO:0030170">
    <property type="term" value="F:pyridoxal phosphate binding"/>
    <property type="evidence" value="ECO:0007669"/>
    <property type="project" value="InterPro"/>
</dbReference>
<evidence type="ECO:0000259" key="7">
    <source>
        <dbReference type="PROSITE" id="PS50949"/>
    </source>
</evidence>
<dbReference type="PROSITE" id="PS50949">
    <property type="entry name" value="HTH_GNTR"/>
    <property type="match status" value="1"/>
</dbReference>
<dbReference type="EMBL" id="QUSW01000005">
    <property type="protein sequence ID" value="RQP23418.1"/>
    <property type="molecule type" value="Genomic_DNA"/>
</dbReference>
<keyword evidence="9" id="KW-1185">Reference proteome</keyword>
<dbReference type="InterPro" id="IPR015424">
    <property type="entry name" value="PyrdxlP-dep_Trfase"/>
</dbReference>
<dbReference type="InterPro" id="IPR004839">
    <property type="entry name" value="Aminotransferase_I/II_large"/>
</dbReference>
<keyword evidence="8" id="KW-0808">Transferase</keyword>
<comment type="caution">
    <text evidence="8">The sequence shown here is derived from an EMBL/GenBank/DDBJ whole genome shotgun (WGS) entry which is preliminary data.</text>
</comment>
<comment type="similarity">
    <text evidence="1">In the C-terminal section; belongs to the class-I pyridoxal-phosphate-dependent aminotransferase family.</text>
</comment>
<dbReference type="Gene3D" id="1.10.10.10">
    <property type="entry name" value="Winged helix-like DNA-binding domain superfamily/Winged helix DNA-binding domain"/>
    <property type="match status" value="1"/>
</dbReference>
<dbReference type="RefSeq" id="WP_124541870.1">
    <property type="nucleotide sequence ID" value="NZ_QUSW01000005.1"/>
</dbReference>
<evidence type="ECO:0000256" key="3">
    <source>
        <dbReference type="ARBA" id="ARBA00023015"/>
    </source>
</evidence>
<dbReference type="InterPro" id="IPR000524">
    <property type="entry name" value="Tscrpt_reg_HTH_GntR"/>
</dbReference>
<proteinExistence type="inferred from homology"/>
<dbReference type="GO" id="GO:0003700">
    <property type="term" value="F:DNA-binding transcription factor activity"/>
    <property type="evidence" value="ECO:0007669"/>
    <property type="project" value="InterPro"/>
</dbReference>
<sequence length="503" mass="54631">MGAAETVVFELQIERPAPGARDAAKSLHQQLRQAIIDGRLAAGARLPPTRLSLQCFGVSRNTLAEVYERLLDEEMITTRRGAGTYVAARRGRSPTRHDGRETPPPASRQLNPFWLSEDVRSAMGFWDDLTDIAARRTVVDFRPAQVDSREFPHATFRRLMAQQLRALDRRPPSARGPSGNQGNRGLRAAIAHHIALTRAVACASDEIVVTAGAQQAFDLLARVLVIPGSTVVAVEDPGYPPMRVAFAAAGASVVPVPIDEEGLRVDAIPRDARVVCLCPSHQFPIGVTMSARRRAELLAFARSTGAVVVEDDYDGEFRLEGSPLPALRTLDAADVVCYVGTFSKCMLPSLRLGFVIPPAWMLDAATAAKNCADWHCPTATQLGVAAFMQEGHLARHIRRMRGIYAARKQHLWRSLEADFAGLLTPVPSSYGMHVCALTTNGLDVEPLCAHLRADGVELHSLSRYHLGTPTRAGLVFGLGTSDEAAINRGLRLLRKAANGLFSR</sequence>
<reference evidence="8 9" key="2">
    <citation type="submission" date="2018-12" db="EMBL/GenBank/DDBJ databases">
        <title>Rhizobacter gummiphilus sp. nov., a rubber-degrading bacterium isolated from the soil of a botanical garden in Japan.</title>
        <authorList>
            <person name="Shunsuke S.S."/>
        </authorList>
    </citation>
    <scope>NUCLEOTIDE SEQUENCE [LARGE SCALE GENOMIC DNA]</scope>
    <source>
        <strain evidence="8 9">S-16</strain>
    </source>
</reference>
<evidence type="ECO:0000256" key="2">
    <source>
        <dbReference type="ARBA" id="ARBA00022898"/>
    </source>
</evidence>
<name>A0A3N7HMK8_9BURK</name>
<dbReference type="PANTHER" id="PTHR46577:SF1">
    <property type="entry name" value="HTH-TYPE TRANSCRIPTIONAL REGULATORY PROTEIN GABR"/>
    <property type="match status" value="1"/>
</dbReference>
<feature type="domain" description="HTH gntR-type" evidence="7">
    <location>
        <begin position="21"/>
        <end position="89"/>
    </location>
</feature>
<dbReference type="AlphaFoldDB" id="A0A3N7HMK8"/>
<dbReference type="InterPro" id="IPR036388">
    <property type="entry name" value="WH-like_DNA-bd_sf"/>
</dbReference>
<feature type="region of interest" description="Disordered" evidence="6">
    <location>
        <begin position="86"/>
        <end position="110"/>
    </location>
</feature>
<protein>
    <submittedName>
        <fullName evidence="8">PLP-dependent aminotransferase family protein</fullName>
    </submittedName>
</protein>
<dbReference type="SMART" id="SM00345">
    <property type="entry name" value="HTH_GNTR"/>
    <property type="match status" value="1"/>
</dbReference>
<dbReference type="SUPFAM" id="SSF53383">
    <property type="entry name" value="PLP-dependent transferases"/>
    <property type="match status" value="1"/>
</dbReference>
<dbReference type="OrthoDB" id="9804020at2"/>
<keyword evidence="8" id="KW-0032">Aminotransferase</keyword>
<dbReference type="Pfam" id="PF00155">
    <property type="entry name" value="Aminotran_1_2"/>
    <property type="match status" value="1"/>
</dbReference>
<evidence type="ECO:0000256" key="1">
    <source>
        <dbReference type="ARBA" id="ARBA00005384"/>
    </source>
</evidence>